<protein>
    <submittedName>
        <fullName evidence="1">Uncharacterized protein</fullName>
    </submittedName>
</protein>
<reference evidence="1" key="1">
    <citation type="submission" date="2022-11" db="EMBL/GenBank/DDBJ databases">
        <authorList>
            <person name="Petersen C."/>
        </authorList>
    </citation>
    <scope>NUCLEOTIDE SEQUENCE</scope>
    <source>
        <strain evidence="1">IBT 21917</strain>
    </source>
</reference>
<comment type="caution">
    <text evidence="1">The sequence shown here is derived from an EMBL/GenBank/DDBJ whole genome shotgun (WGS) entry which is preliminary data.</text>
</comment>
<sequence length="120" mass="12236">MAIAGATPLGVDQTIRGITGFAAGGFAAADTVTGSGNDIDTASVKVTLKHIVGPAGDYLSAILANATGNGEADALSNLNQHTIFTHATSQFYEDSTILQDQNNDNSSFVAAFDGFAENIV</sequence>
<gene>
    <name evidence="1" type="ORF">N7492_005216</name>
</gene>
<proteinExistence type="predicted"/>
<keyword evidence="2" id="KW-1185">Reference proteome</keyword>
<dbReference type="EMBL" id="JAPQKO010000003">
    <property type="protein sequence ID" value="KAJ5172623.1"/>
    <property type="molecule type" value="Genomic_DNA"/>
</dbReference>
<evidence type="ECO:0000313" key="1">
    <source>
        <dbReference type="EMBL" id="KAJ5172623.1"/>
    </source>
</evidence>
<evidence type="ECO:0000313" key="2">
    <source>
        <dbReference type="Proteomes" id="UP001146351"/>
    </source>
</evidence>
<reference evidence="1" key="2">
    <citation type="journal article" date="2023" name="IMA Fungus">
        <title>Comparative genomic study of the Penicillium genus elucidates a diverse pangenome and 15 lateral gene transfer events.</title>
        <authorList>
            <person name="Petersen C."/>
            <person name="Sorensen T."/>
            <person name="Nielsen M.R."/>
            <person name="Sondergaard T.E."/>
            <person name="Sorensen J.L."/>
            <person name="Fitzpatrick D.A."/>
            <person name="Frisvad J.C."/>
            <person name="Nielsen K.L."/>
        </authorList>
    </citation>
    <scope>NUCLEOTIDE SEQUENCE</scope>
    <source>
        <strain evidence="1">IBT 21917</strain>
    </source>
</reference>
<name>A0A9W9IBJ1_9EURO</name>
<organism evidence="1 2">
    <name type="scientific">Penicillium capsulatum</name>
    <dbReference type="NCBI Taxonomy" id="69766"/>
    <lineage>
        <taxon>Eukaryota</taxon>
        <taxon>Fungi</taxon>
        <taxon>Dikarya</taxon>
        <taxon>Ascomycota</taxon>
        <taxon>Pezizomycotina</taxon>
        <taxon>Eurotiomycetes</taxon>
        <taxon>Eurotiomycetidae</taxon>
        <taxon>Eurotiales</taxon>
        <taxon>Aspergillaceae</taxon>
        <taxon>Penicillium</taxon>
    </lineage>
</organism>
<accession>A0A9W9IBJ1</accession>
<dbReference type="AlphaFoldDB" id="A0A9W9IBJ1"/>
<dbReference type="Proteomes" id="UP001146351">
    <property type="component" value="Unassembled WGS sequence"/>
</dbReference>